<accession>A0A941DWF9</accession>
<dbReference type="GO" id="GO:0016747">
    <property type="term" value="F:acyltransferase activity, transferring groups other than amino-acyl groups"/>
    <property type="evidence" value="ECO:0007669"/>
    <property type="project" value="InterPro"/>
</dbReference>
<evidence type="ECO:0000313" key="3">
    <source>
        <dbReference type="Proteomes" id="UP000675284"/>
    </source>
</evidence>
<gene>
    <name evidence="2" type="ORF">KCX74_18665</name>
</gene>
<dbReference type="Gene3D" id="1.10.1780.10">
    <property type="entry name" value="Clp, N-terminal domain"/>
    <property type="match status" value="1"/>
</dbReference>
<comment type="caution">
    <text evidence="2">The sequence shown here is derived from an EMBL/GenBank/DDBJ whole genome shotgun (WGS) entry which is preliminary data.</text>
</comment>
<dbReference type="InterPro" id="IPR036628">
    <property type="entry name" value="Clp_N_dom_sf"/>
</dbReference>
<dbReference type="InterPro" id="IPR016181">
    <property type="entry name" value="Acyl_CoA_acyltransferase"/>
</dbReference>
<dbReference type="RefSeq" id="WP_161629275.1">
    <property type="nucleotide sequence ID" value="NZ_JAGSOT010000084.1"/>
</dbReference>
<dbReference type="PROSITE" id="PS51186">
    <property type="entry name" value="GNAT"/>
    <property type="match status" value="1"/>
</dbReference>
<evidence type="ECO:0000313" key="2">
    <source>
        <dbReference type="EMBL" id="MBR7798050.1"/>
    </source>
</evidence>
<dbReference type="Pfam" id="PF02861">
    <property type="entry name" value="Clp_N"/>
    <property type="match status" value="1"/>
</dbReference>
<organism evidence="2 3">
    <name type="scientific">Virgibacillus salarius</name>
    <dbReference type="NCBI Taxonomy" id="447199"/>
    <lineage>
        <taxon>Bacteria</taxon>
        <taxon>Bacillati</taxon>
        <taxon>Bacillota</taxon>
        <taxon>Bacilli</taxon>
        <taxon>Bacillales</taxon>
        <taxon>Bacillaceae</taxon>
        <taxon>Virgibacillus</taxon>
    </lineage>
</organism>
<keyword evidence="2" id="KW-0808">Transferase</keyword>
<dbReference type="InterPro" id="IPR004176">
    <property type="entry name" value="Clp_R_N"/>
</dbReference>
<dbReference type="EMBL" id="JAGSOT010000084">
    <property type="protein sequence ID" value="MBR7798050.1"/>
    <property type="molecule type" value="Genomic_DNA"/>
</dbReference>
<evidence type="ECO:0000259" key="1">
    <source>
        <dbReference type="PROSITE" id="PS51186"/>
    </source>
</evidence>
<sequence>MTDRMQMIIECAEEEAAKTDKQTVSILHLLIAFLKQDASFLAELSYWSSISIEELRCVDKNVQTFDYRQMSSPYFSIPVEKDVTIVFASAIGYMQKFNQIYLNEGHLLKALLRTDQVDKLLTDDDKFMMISLGATARDMITHLGNYSFPNIPSSFGIRRVYHTDRNKLVSFVYDHFSREWSLTIERAFVEGKDTIYVATDSQRNYVGFAAFDIFQNKKNYFGPMGVKLDLRGNGIGFGLLHHCLRDMKEIGYEYAILGGAGPIEFYEKACKAVIIPIF</sequence>
<dbReference type="Gene3D" id="3.40.630.30">
    <property type="match status" value="1"/>
</dbReference>
<name>A0A941DWF9_9BACI</name>
<protein>
    <submittedName>
        <fullName evidence="2">GNAT family N-acetyltransferase</fullName>
        <ecNumber evidence="2">2.3.1.-</ecNumber>
    </submittedName>
</protein>
<feature type="domain" description="N-acetyltransferase" evidence="1">
    <location>
        <begin position="155"/>
        <end position="278"/>
    </location>
</feature>
<dbReference type="Proteomes" id="UP000675284">
    <property type="component" value="Unassembled WGS sequence"/>
</dbReference>
<keyword evidence="3" id="KW-1185">Reference proteome</keyword>
<dbReference type="InterPro" id="IPR000182">
    <property type="entry name" value="GNAT_dom"/>
</dbReference>
<proteinExistence type="predicted"/>
<dbReference type="SUPFAM" id="SSF81923">
    <property type="entry name" value="Double Clp-N motif"/>
    <property type="match status" value="1"/>
</dbReference>
<keyword evidence="2" id="KW-0012">Acyltransferase</keyword>
<dbReference type="SUPFAM" id="SSF55729">
    <property type="entry name" value="Acyl-CoA N-acyltransferases (Nat)"/>
    <property type="match status" value="1"/>
</dbReference>
<dbReference type="Pfam" id="PF00583">
    <property type="entry name" value="Acetyltransf_1"/>
    <property type="match status" value="1"/>
</dbReference>
<dbReference type="AlphaFoldDB" id="A0A941DWF9"/>
<dbReference type="EC" id="2.3.1.-" evidence="2"/>
<reference evidence="2" key="1">
    <citation type="submission" date="2021-04" db="EMBL/GenBank/DDBJ databases">
        <title>Isolation and polyphasic classification of algal microorganism.</title>
        <authorList>
            <person name="Wang S."/>
        </authorList>
    </citation>
    <scope>NUCLEOTIDE SEQUENCE</scope>
    <source>
        <strain evidence="2">720a</strain>
    </source>
</reference>